<keyword evidence="13 14" id="KW-0998">Cell outer membrane</keyword>
<evidence type="ECO:0000259" key="17">
    <source>
        <dbReference type="Pfam" id="PF00593"/>
    </source>
</evidence>
<dbReference type="InterPro" id="IPR036942">
    <property type="entry name" value="Beta-barrel_TonB_sf"/>
</dbReference>
<sequence length="745" mass="80935">MMMKSKNRRPSRLALACGTAAIGLLAPFSTFAQDAEGATRLEEVRVEQGDPNAAANTGVEPVRGIVAKSTRTGSKAATDLNEIPQSVSVVGREQMDDQSPQKIDEALRYVAGVNASTYGTDSDTDWLFIRGFQAEQTGVFLDGLSLFQTGFGTFLVDPFFLERIEVIKGPSSALYGGANPGGFVNFVSKRPTDEPLRYVETGINSFGNGYLGLDFGDKIGSDDVLNYRLTGKISGGGWETDKSEDFRGTIAPSLTWKPDEGTSLTILSSYQHIDLTHTSTGFLPYLGTVVDAPGVGRIPTDLFYGDKSLDEYDRQQAMIGYEFEHTFDNNWTVRQNLRYASVSLKEDALYANGWSLADPTKLARYRFAHDTDVDIFTVDNQLEGEFATGALDHNLLLGLDYRYYAIDQAQAVGFGNLDLDPLNPVYGVDIPALGNPYLDQNLRRDQLGIYAQDQIKFGGGWIATLNGRYDFVKTELDDNINAANSTESDEGEFTWRAALAYEFANGLTPYVSYSTSFNPTTSTDNDGNLLKSETAKQWEVGVKYQPDFMDALITAAYFDITRENVPSTITVNGIPQTAAIGEVEARGFETSIQANVTEGLKLIGALTYLDMEVTKATGGAFDGTPAGNTPIQVPELTASLWADYSFQNDMLQGVSVAAGVRHIGKSWADRENTLRVPSATLVDAAIRYEKDNWGVALNVSNLFDKEYVATCQGANSCGYGAGRTFESGGAKVGHGSGGIMLLRAE</sequence>
<evidence type="ECO:0000256" key="8">
    <source>
        <dbReference type="ARBA" id="ARBA00023004"/>
    </source>
</evidence>
<keyword evidence="7 16" id="KW-0732">Signal</keyword>
<comment type="caution">
    <text evidence="19">The sequence shown here is derived from an EMBL/GenBank/DDBJ whole genome shotgun (WGS) entry which is preliminary data.</text>
</comment>
<dbReference type="Pfam" id="PF00593">
    <property type="entry name" value="TonB_dep_Rec_b-barrel"/>
    <property type="match status" value="1"/>
</dbReference>
<evidence type="ECO:0000256" key="10">
    <source>
        <dbReference type="ARBA" id="ARBA00023077"/>
    </source>
</evidence>
<evidence type="ECO:0000256" key="14">
    <source>
        <dbReference type="PROSITE-ProRule" id="PRU01360"/>
    </source>
</evidence>
<dbReference type="FunFam" id="2.170.130.10:FF:000001">
    <property type="entry name" value="Catecholate siderophore TonB-dependent receptor"/>
    <property type="match status" value="1"/>
</dbReference>
<comment type="subcellular location">
    <subcellularLocation>
        <location evidence="1 14">Cell outer membrane</location>
        <topology evidence="1 14">Multi-pass membrane protein</topology>
    </subcellularLocation>
</comment>
<dbReference type="PANTHER" id="PTHR32552">
    <property type="entry name" value="FERRICHROME IRON RECEPTOR-RELATED"/>
    <property type="match status" value="1"/>
</dbReference>
<dbReference type="NCBIfam" id="NF010651">
    <property type="entry name" value="PRK14050.1"/>
    <property type="match status" value="1"/>
</dbReference>
<keyword evidence="12 19" id="KW-0675">Receptor</keyword>
<dbReference type="GO" id="GO:0009279">
    <property type="term" value="C:cell outer membrane"/>
    <property type="evidence" value="ECO:0007669"/>
    <property type="project" value="UniProtKB-SubCell"/>
</dbReference>
<organism evidence="19 20">
    <name type="scientific">Shinella granuli</name>
    <dbReference type="NCBI Taxonomy" id="323621"/>
    <lineage>
        <taxon>Bacteria</taxon>
        <taxon>Pseudomonadati</taxon>
        <taxon>Pseudomonadota</taxon>
        <taxon>Alphaproteobacteria</taxon>
        <taxon>Hyphomicrobiales</taxon>
        <taxon>Rhizobiaceae</taxon>
        <taxon>Shinella</taxon>
    </lineage>
</organism>
<dbReference type="Gene3D" id="2.170.130.10">
    <property type="entry name" value="TonB-dependent receptor, plug domain"/>
    <property type="match status" value="1"/>
</dbReference>
<feature type="domain" description="TonB-dependent receptor-like beta-barrel" evidence="17">
    <location>
        <begin position="258"/>
        <end position="702"/>
    </location>
</feature>
<dbReference type="InterPro" id="IPR010105">
    <property type="entry name" value="TonB_sidphr_rcpt"/>
</dbReference>
<evidence type="ECO:0000256" key="13">
    <source>
        <dbReference type="ARBA" id="ARBA00023237"/>
    </source>
</evidence>
<evidence type="ECO:0000256" key="7">
    <source>
        <dbReference type="ARBA" id="ARBA00022729"/>
    </source>
</evidence>
<dbReference type="RefSeq" id="WP_342636233.1">
    <property type="nucleotide sequence ID" value="NZ_BAABEI010000002.1"/>
</dbReference>
<feature type="chain" id="PRO_5020723282" evidence="16">
    <location>
        <begin position="33"/>
        <end position="745"/>
    </location>
</feature>
<keyword evidence="20" id="KW-1185">Reference proteome</keyword>
<evidence type="ECO:0000256" key="16">
    <source>
        <dbReference type="SAM" id="SignalP"/>
    </source>
</evidence>
<accession>A0A4R2CB42</accession>
<dbReference type="Pfam" id="PF07715">
    <property type="entry name" value="Plug"/>
    <property type="match status" value="1"/>
</dbReference>
<dbReference type="GO" id="GO:0015344">
    <property type="term" value="F:siderophore uptake transmembrane transporter activity"/>
    <property type="evidence" value="ECO:0007669"/>
    <property type="project" value="TreeGrafter"/>
</dbReference>
<evidence type="ECO:0000256" key="6">
    <source>
        <dbReference type="ARBA" id="ARBA00022692"/>
    </source>
</evidence>
<keyword evidence="11 14" id="KW-0472">Membrane</keyword>
<dbReference type="CDD" id="cd01347">
    <property type="entry name" value="ligand_gated_channel"/>
    <property type="match status" value="1"/>
</dbReference>
<name>A0A4R2CB42_SHIGR</name>
<dbReference type="PANTHER" id="PTHR32552:SF68">
    <property type="entry name" value="FERRICHROME OUTER MEMBRANE TRANSPORTER_PHAGE RECEPTOR"/>
    <property type="match status" value="1"/>
</dbReference>
<evidence type="ECO:0000256" key="11">
    <source>
        <dbReference type="ARBA" id="ARBA00023136"/>
    </source>
</evidence>
<evidence type="ECO:0000313" key="19">
    <source>
        <dbReference type="EMBL" id="TCN37736.1"/>
    </source>
</evidence>
<dbReference type="NCBIfam" id="TIGR01783">
    <property type="entry name" value="TonB-siderophor"/>
    <property type="match status" value="1"/>
</dbReference>
<dbReference type="GO" id="GO:0015891">
    <property type="term" value="P:siderophore transport"/>
    <property type="evidence" value="ECO:0007669"/>
    <property type="project" value="InterPro"/>
</dbReference>
<keyword evidence="5" id="KW-0410">Iron transport</keyword>
<dbReference type="Gene3D" id="2.40.170.20">
    <property type="entry name" value="TonB-dependent receptor, beta-barrel domain"/>
    <property type="match status" value="1"/>
</dbReference>
<evidence type="ECO:0000256" key="4">
    <source>
        <dbReference type="ARBA" id="ARBA00022452"/>
    </source>
</evidence>
<dbReference type="SUPFAM" id="SSF56935">
    <property type="entry name" value="Porins"/>
    <property type="match status" value="1"/>
</dbReference>
<keyword evidence="9" id="KW-0406">Ion transport</keyword>
<evidence type="ECO:0000256" key="3">
    <source>
        <dbReference type="ARBA" id="ARBA00022448"/>
    </source>
</evidence>
<keyword evidence="6 14" id="KW-0812">Transmembrane</keyword>
<evidence type="ECO:0000256" key="5">
    <source>
        <dbReference type="ARBA" id="ARBA00022496"/>
    </source>
</evidence>
<dbReference type="AlphaFoldDB" id="A0A4R2CB42"/>
<evidence type="ECO:0000256" key="1">
    <source>
        <dbReference type="ARBA" id="ARBA00004571"/>
    </source>
</evidence>
<evidence type="ECO:0000259" key="18">
    <source>
        <dbReference type="Pfam" id="PF07715"/>
    </source>
</evidence>
<reference evidence="19 20" key="1">
    <citation type="submission" date="2019-03" db="EMBL/GenBank/DDBJ databases">
        <title>Genomic Encyclopedia of Type Strains, Phase IV (KMG-IV): sequencing the most valuable type-strain genomes for metagenomic binning, comparative biology and taxonomic classification.</title>
        <authorList>
            <person name="Goeker M."/>
        </authorList>
    </citation>
    <scope>NUCLEOTIDE SEQUENCE [LARGE SCALE GENOMIC DNA]</scope>
    <source>
        <strain evidence="19 20">DSM 18401</strain>
    </source>
</reference>
<protein>
    <submittedName>
        <fullName evidence="19">Iron complex outermembrane receptor protein</fullName>
    </submittedName>
</protein>
<dbReference type="GO" id="GO:0038023">
    <property type="term" value="F:signaling receptor activity"/>
    <property type="evidence" value="ECO:0007669"/>
    <property type="project" value="InterPro"/>
</dbReference>
<dbReference type="InterPro" id="IPR012910">
    <property type="entry name" value="Plug_dom"/>
</dbReference>
<keyword evidence="8" id="KW-0408">Iron</keyword>
<evidence type="ECO:0000256" key="9">
    <source>
        <dbReference type="ARBA" id="ARBA00023065"/>
    </source>
</evidence>
<feature type="signal peptide" evidence="16">
    <location>
        <begin position="1"/>
        <end position="32"/>
    </location>
</feature>
<gene>
    <name evidence="19" type="ORF">EV665_1211</name>
</gene>
<evidence type="ECO:0000256" key="15">
    <source>
        <dbReference type="RuleBase" id="RU003357"/>
    </source>
</evidence>
<dbReference type="InterPro" id="IPR037066">
    <property type="entry name" value="Plug_dom_sf"/>
</dbReference>
<proteinExistence type="inferred from homology"/>
<evidence type="ECO:0000256" key="2">
    <source>
        <dbReference type="ARBA" id="ARBA00009810"/>
    </source>
</evidence>
<comment type="similarity">
    <text evidence="2 14 15">Belongs to the TonB-dependent receptor family.</text>
</comment>
<evidence type="ECO:0000256" key="12">
    <source>
        <dbReference type="ARBA" id="ARBA00023170"/>
    </source>
</evidence>
<evidence type="ECO:0000313" key="20">
    <source>
        <dbReference type="Proteomes" id="UP000295351"/>
    </source>
</evidence>
<dbReference type="EMBL" id="SLVX01000021">
    <property type="protein sequence ID" value="TCN37736.1"/>
    <property type="molecule type" value="Genomic_DNA"/>
</dbReference>
<keyword evidence="4 14" id="KW-1134">Transmembrane beta strand</keyword>
<dbReference type="InterPro" id="IPR000531">
    <property type="entry name" value="Beta-barrel_TonB"/>
</dbReference>
<feature type="domain" description="TonB-dependent receptor plug" evidence="18">
    <location>
        <begin position="80"/>
        <end position="182"/>
    </location>
</feature>
<dbReference type="PROSITE" id="PS52016">
    <property type="entry name" value="TONB_DEPENDENT_REC_3"/>
    <property type="match status" value="1"/>
</dbReference>
<keyword evidence="3 14" id="KW-0813">Transport</keyword>
<dbReference type="Proteomes" id="UP000295351">
    <property type="component" value="Unassembled WGS sequence"/>
</dbReference>
<dbReference type="InterPro" id="IPR039426">
    <property type="entry name" value="TonB-dep_rcpt-like"/>
</dbReference>
<keyword evidence="10 15" id="KW-0798">TonB box</keyword>